<feature type="compositionally biased region" description="Low complexity" evidence="7">
    <location>
        <begin position="1"/>
        <end position="11"/>
    </location>
</feature>
<name>A0A3D8QBC5_9EURO</name>
<dbReference type="PROSITE" id="PS50850">
    <property type="entry name" value="MFS"/>
    <property type="match status" value="1"/>
</dbReference>
<dbReference type="GO" id="GO:0022857">
    <property type="term" value="F:transmembrane transporter activity"/>
    <property type="evidence" value="ECO:0007669"/>
    <property type="project" value="InterPro"/>
</dbReference>
<reference evidence="10 11" key="1">
    <citation type="journal article" date="2018" name="IMA Fungus">
        <title>IMA Genome-F 9: Draft genome sequence of Annulohypoxylon stygium, Aspergillus mulundensis, Berkeleyomyces basicola (syn. Thielaviopsis basicola), Ceratocystis smalleyi, two Cercospora beticola strains, Coleophoma cylindrospora, Fusarium fracticaudum, Phialophora cf. hyalina, and Morchella septimelata.</title>
        <authorList>
            <person name="Wingfield B.D."/>
            <person name="Bills G.F."/>
            <person name="Dong Y."/>
            <person name="Huang W."/>
            <person name="Nel W.J."/>
            <person name="Swalarsk-Parry B.S."/>
            <person name="Vaghefi N."/>
            <person name="Wilken P.M."/>
            <person name="An Z."/>
            <person name="de Beer Z.W."/>
            <person name="De Vos L."/>
            <person name="Chen L."/>
            <person name="Duong T.A."/>
            <person name="Gao Y."/>
            <person name="Hammerbacher A."/>
            <person name="Kikkert J.R."/>
            <person name="Li Y."/>
            <person name="Li H."/>
            <person name="Li K."/>
            <person name="Li Q."/>
            <person name="Liu X."/>
            <person name="Ma X."/>
            <person name="Naidoo K."/>
            <person name="Pethybridge S.J."/>
            <person name="Sun J."/>
            <person name="Steenkamp E.T."/>
            <person name="van der Nest M.A."/>
            <person name="van Wyk S."/>
            <person name="Wingfield M.J."/>
            <person name="Xiong C."/>
            <person name="Yue Q."/>
            <person name="Zhang X."/>
        </authorList>
    </citation>
    <scope>NUCLEOTIDE SEQUENCE [LARGE SCALE GENOMIC DNA]</scope>
    <source>
        <strain evidence="10 11">DSM 5745</strain>
    </source>
</reference>
<proteinExistence type="inferred from homology"/>
<keyword evidence="6 8" id="KW-0472">Membrane</keyword>
<dbReference type="InterPro" id="IPR036259">
    <property type="entry name" value="MFS_trans_sf"/>
</dbReference>
<dbReference type="Pfam" id="PF00083">
    <property type="entry name" value="Sugar_tr"/>
    <property type="match status" value="1"/>
</dbReference>
<feature type="region of interest" description="Disordered" evidence="7">
    <location>
        <begin position="1"/>
        <end position="24"/>
    </location>
</feature>
<keyword evidence="4 8" id="KW-0812">Transmembrane</keyword>
<comment type="similarity">
    <text evidence="2">Belongs to the major facilitator superfamily. Sugar transporter (TC 2.A.1.1) family.</text>
</comment>
<gene>
    <name evidence="10" type="ORF">DSM5745_11166</name>
</gene>
<evidence type="ECO:0000256" key="8">
    <source>
        <dbReference type="SAM" id="Phobius"/>
    </source>
</evidence>
<evidence type="ECO:0000313" key="10">
    <source>
        <dbReference type="EMBL" id="RDW58960.1"/>
    </source>
</evidence>
<comment type="subcellular location">
    <subcellularLocation>
        <location evidence="1">Membrane</location>
        <topology evidence="1">Multi-pass membrane protein</topology>
    </subcellularLocation>
</comment>
<dbReference type="PROSITE" id="PS00217">
    <property type="entry name" value="SUGAR_TRANSPORT_2"/>
    <property type="match status" value="1"/>
</dbReference>
<evidence type="ECO:0000256" key="4">
    <source>
        <dbReference type="ARBA" id="ARBA00022692"/>
    </source>
</evidence>
<dbReference type="Gene3D" id="1.20.1250.20">
    <property type="entry name" value="MFS general substrate transporter like domains"/>
    <property type="match status" value="1"/>
</dbReference>
<evidence type="ECO:0000256" key="2">
    <source>
        <dbReference type="ARBA" id="ARBA00010992"/>
    </source>
</evidence>
<dbReference type="InterPro" id="IPR020846">
    <property type="entry name" value="MFS_dom"/>
</dbReference>
<evidence type="ECO:0000256" key="5">
    <source>
        <dbReference type="ARBA" id="ARBA00022989"/>
    </source>
</evidence>
<protein>
    <recommendedName>
        <fullName evidence="9">Major facilitator superfamily (MFS) profile domain-containing protein</fullName>
    </recommendedName>
</protein>
<sequence length="677" mass="76981">MDRNNSSGSSHDAGESSFDHREKPRTHHIYDVEGQDRSKLNAIFENPLAGVPRDELFDDVDRFCQRYGLTEHKELFRKGALVSQNPAVAETLPDLTEDERQALRRETTHKWSQPWQLYFMATMCSMAAAVQGMDETANNGAVVIYPKLLGIESDRFSPMMQDYITGLVVGAPYLACAIVGCWLTEPLNRVFARRGTIFISCVVAAVASIWEGVANSWVNLFLARFVLGLGIGSKSSTVPVYAAECAPAPIRGALVMQWQMWTAFGIMLGNIMGVAFMNLEEDLSWRLMLGSTVVLPIFVCAQVYFCPESPRWLIEHNKIPKAFRSFQTLRNTDLQAARDLYYAYIGVELERKVNKGKNFFTMFLELFTIPRNRRATLASWIVMFLQQFCGVNVIAYYSTTIFMESGYSVQDALLASMGTGILNWVFAIPAFLTIDTWGRRNLLLFTFPFLAICLLWSGFSFWIEEDVVESRKRVAMVTTGMYLFEVFYSPGEGPVPFTYSAEAFPLHVREVGMSWATATTWCFNFILSFTWPMLLRAFKPQGAFGWYAAWCLIGWWLVLLFVPETKGNLLPSLTRSFANQITIELTLEELDRVFSVKTRHHAAYQLRNAIWHFRTWVLRQRLEPMPKLYVVADSPTTPSPPEFRAGADVEPKMRTENVENVTPTETKREYGAGPLRL</sequence>
<dbReference type="GO" id="GO:0016020">
    <property type="term" value="C:membrane"/>
    <property type="evidence" value="ECO:0007669"/>
    <property type="project" value="UniProtKB-SubCell"/>
</dbReference>
<feature type="region of interest" description="Disordered" evidence="7">
    <location>
        <begin position="639"/>
        <end position="677"/>
    </location>
</feature>
<organism evidence="10 11">
    <name type="scientific">Aspergillus mulundensis</name>
    <dbReference type="NCBI Taxonomy" id="1810919"/>
    <lineage>
        <taxon>Eukaryota</taxon>
        <taxon>Fungi</taxon>
        <taxon>Dikarya</taxon>
        <taxon>Ascomycota</taxon>
        <taxon>Pezizomycotina</taxon>
        <taxon>Eurotiomycetes</taxon>
        <taxon>Eurotiomycetidae</taxon>
        <taxon>Eurotiales</taxon>
        <taxon>Aspergillaceae</taxon>
        <taxon>Aspergillus</taxon>
        <taxon>Aspergillus subgen. Nidulantes</taxon>
    </lineage>
</organism>
<dbReference type="Proteomes" id="UP000256690">
    <property type="component" value="Unassembled WGS sequence"/>
</dbReference>
<dbReference type="GeneID" id="38121536"/>
<keyword evidence="3" id="KW-0813">Transport</keyword>
<feature type="transmembrane region" description="Helical" evidence="8">
    <location>
        <begin position="163"/>
        <end position="184"/>
    </location>
</feature>
<accession>A0A3D8QBC5</accession>
<feature type="compositionally biased region" description="Basic and acidic residues" evidence="7">
    <location>
        <begin position="12"/>
        <end position="24"/>
    </location>
</feature>
<evidence type="ECO:0000256" key="3">
    <source>
        <dbReference type="ARBA" id="ARBA00022448"/>
    </source>
</evidence>
<feature type="transmembrane region" description="Helical" evidence="8">
    <location>
        <begin position="512"/>
        <end position="531"/>
    </location>
</feature>
<evidence type="ECO:0000259" key="9">
    <source>
        <dbReference type="PROSITE" id="PS50850"/>
    </source>
</evidence>
<feature type="transmembrane region" description="Helical" evidence="8">
    <location>
        <begin position="543"/>
        <end position="562"/>
    </location>
</feature>
<dbReference type="PRINTS" id="PR00171">
    <property type="entry name" value="SUGRTRNSPORT"/>
</dbReference>
<dbReference type="RefSeq" id="XP_026598257.1">
    <property type="nucleotide sequence ID" value="XM_026753182.1"/>
</dbReference>
<feature type="transmembrane region" description="Helical" evidence="8">
    <location>
        <begin position="412"/>
        <end position="434"/>
    </location>
</feature>
<evidence type="ECO:0000256" key="1">
    <source>
        <dbReference type="ARBA" id="ARBA00004141"/>
    </source>
</evidence>
<keyword evidence="11" id="KW-1185">Reference proteome</keyword>
<evidence type="ECO:0000256" key="6">
    <source>
        <dbReference type="ARBA" id="ARBA00023136"/>
    </source>
</evidence>
<feature type="transmembrane region" description="Helical" evidence="8">
    <location>
        <begin position="377"/>
        <end position="397"/>
    </location>
</feature>
<dbReference type="OrthoDB" id="5290825at2759"/>
<dbReference type="InterPro" id="IPR005829">
    <property type="entry name" value="Sugar_transporter_CS"/>
</dbReference>
<dbReference type="NCBIfam" id="TIGR00879">
    <property type="entry name" value="SP"/>
    <property type="match status" value="1"/>
</dbReference>
<keyword evidence="5 8" id="KW-1133">Transmembrane helix</keyword>
<dbReference type="PANTHER" id="PTHR48020">
    <property type="entry name" value="PROTON MYO-INOSITOL COTRANSPORTER"/>
    <property type="match status" value="1"/>
</dbReference>
<evidence type="ECO:0000313" key="11">
    <source>
        <dbReference type="Proteomes" id="UP000256690"/>
    </source>
</evidence>
<dbReference type="AlphaFoldDB" id="A0A3D8QBC5"/>
<dbReference type="EMBL" id="PVWQ01000022">
    <property type="protein sequence ID" value="RDW58960.1"/>
    <property type="molecule type" value="Genomic_DNA"/>
</dbReference>
<feature type="compositionally biased region" description="Basic and acidic residues" evidence="7">
    <location>
        <begin position="645"/>
        <end position="657"/>
    </location>
</feature>
<comment type="caution">
    <text evidence="10">The sequence shown here is derived from an EMBL/GenBank/DDBJ whole genome shotgun (WGS) entry which is preliminary data.</text>
</comment>
<feature type="transmembrane region" description="Helical" evidence="8">
    <location>
        <begin position="191"/>
        <end position="210"/>
    </location>
</feature>
<dbReference type="GO" id="GO:0015798">
    <property type="term" value="P:myo-inositol transport"/>
    <property type="evidence" value="ECO:0007669"/>
    <property type="project" value="UniProtKB-ARBA"/>
</dbReference>
<dbReference type="InterPro" id="IPR003663">
    <property type="entry name" value="Sugar/inositol_transpt"/>
</dbReference>
<dbReference type="SUPFAM" id="SSF103473">
    <property type="entry name" value="MFS general substrate transporter"/>
    <property type="match status" value="1"/>
</dbReference>
<dbReference type="InterPro" id="IPR005828">
    <property type="entry name" value="MFS_sugar_transport-like"/>
</dbReference>
<feature type="transmembrane region" description="Helical" evidence="8">
    <location>
        <begin position="260"/>
        <end position="279"/>
    </location>
</feature>
<dbReference type="InterPro" id="IPR050814">
    <property type="entry name" value="Myo-inositol_Transporter"/>
</dbReference>
<dbReference type="FunFam" id="1.20.1250.20:FF:000100">
    <property type="entry name" value="MFS sugar transporter, putative"/>
    <property type="match status" value="1"/>
</dbReference>
<dbReference type="GO" id="GO:0015791">
    <property type="term" value="P:polyol transmembrane transport"/>
    <property type="evidence" value="ECO:0007669"/>
    <property type="project" value="UniProtKB-ARBA"/>
</dbReference>
<evidence type="ECO:0000256" key="7">
    <source>
        <dbReference type="SAM" id="MobiDB-lite"/>
    </source>
</evidence>
<feature type="domain" description="Major facilitator superfamily (MFS) profile" evidence="9">
    <location>
        <begin position="120"/>
        <end position="566"/>
    </location>
</feature>
<dbReference type="PANTHER" id="PTHR48020:SF17">
    <property type="entry name" value="SUGAR TRANSPORTER, PUTATIVE (AFU_ORTHOLOGUE AFUA_8G06870)-RELATED"/>
    <property type="match status" value="1"/>
</dbReference>
<feature type="transmembrane region" description="Helical" evidence="8">
    <location>
        <begin position="441"/>
        <end position="463"/>
    </location>
</feature>